<feature type="binding site" evidence="15">
    <location>
        <begin position="38"/>
        <end position="45"/>
    </location>
    <ligand>
        <name>ATP</name>
        <dbReference type="ChEBI" id="CHEBI:30616"/>
    </ligand>
</feature>
<protein>
    <recommendedName>
        <fullName evidence="13">DNA 3'-5' helicase</fullName>
        <ecNumber evidence="13">5.6.2.4</ecNumber>
    </recommendedName>
</protein>
<dbReference type="InterPro" id="IPR014017">
    <property type="entry name" value="DNA_helicase_UvrD-like_C"/>
</dbReference>
<dbReference type="InterPro" id="IPR011335">
    <property type="entry name" value="Restrct_endonuc-II-like"/>
</dbReference>
<comment type="catalytic activity">
    <reaction evidence="12">
        <text>Couples ATP hydrolysis with the unwinding of duplex DNA by translocating in the 3'-5' direction.</text>
        <dbReference type="EC" id="5.6.2.4"/>
    </reaction>
</comment>
<dbReference type="GO" id="GO:0005829">
    <property type="term" value="C:cytosol"/>
    <property type="evidence" value="ECO:0007669"/>
    <property type="project" value="TreeGrafter"/>
</dbReference>
<comment type="caution">
    <text evidence="18">The sequence shown here is derived from an EMBL/GenBank/DDBJ whole genome shotgun (WGS) entry which is preliminary data.</text>
</comment>
<dbReference type="Pfam" id="PF00580">
    <property type="entry name" value="UvrD-helicase"/>
    <property type="match status" value="1"/>
</dbReference>
<gene>
    <name evidence="18" type="ORF">F7Q99_16915</name>
</gene>
<proteinExistence type="inferred from homology"/>
<keyword evidence="4" id="KW-0227">DNA damage</keyword>
<evidence type="ECO:0000256" key="7">
    <source>
        <dbReference type="ARBA" id="ARBA00022839"/>
    </source>
</evidence>
<organism evidence="18 19">
    <name type="scientific">Streptomyces kaniharaensis</name>
    <dbReference type="NCBI Taxonomy" id="212423"/>
    <lineage>
        <taxon>Bacteria</taxon>
        <taxon>Bacillati</taxon>
        <taxon>Actinomycetota</taxon>
        <taxon>Actinomycetes</taxon>
        <taxon>Kitasatosporales</taxon>
        <taxon>Streptomycetaceae</taxon>
        <taxon>Streptomyces</taxon>
    </lineage>
</organism>
<evidence type="ECO:0000256" key="5">
    <source>
        <dbReference type="ARBA" id="ARBA00022801"/>
    </source>
</evidence>
<keyword evidence="10" id="KW-0234">DNA repair</keyword>
<evidence type="ECO:0000256" key="13">
    <source>
        <dbReference type="ARBA" id="ARBA00034808"/>
    </source>
</evidence>
<evidence type="ECO:0000256" key="3">
    <source>
        <dbReference type="ARBA" id="ARBA00022741"/>
    </source>
</evidence>
<dbReference type="Gene3D" id="3.90.320.10">
    <property type="match status" value="1"/>
</dbReference>
<comment type="catalytic activity">
    <reaction evidence="14">
        <text>ATP + H2O = ADP + phosphate + H(+)</text>
        <dbReference type="Rhea" id="RHEA:13065"/>
        <dbReference type="ChEBI" id="CHEBI:15377"/>
        <dbReference type="ChEBI" id="CHEBI:15378"/>
        <dbReference type="ChEBI" id="CHEBI:30616"/>
        <dbReference type="ChEBI" id="CHEBI:43474"/>
        <dbReference type="ChEBI" id="CHEBI:456216"/>
        <dbReference type="EC" id="5.6.2.4"/>
    </reaction>
</comment>
<dbReference type="InterPro" id="IPR027417">
    <property type="entry name" value="P-loop_NTPase"/>
</dbReference>
<dbReference type="EC" id="5.6.2.4" evidence="13"/>
<dbReference type="Pfam" id="PF13361">
    <property type="entry name" value="UvrD_C"/>
    <property type="match status" value="1"/>
</dbReference>
<comment type="similarity">
    <text evidence="1">Belongs to the helicase family. UvrD subfamily.</text>
</comment>
<dbReference type="InterPro" id="IPR000212">
    <property type="entry name" value="DNA_helicase_UvrD/REP"/>
</dbReference>
<dbReference type="GO" id="GO:0005524">
    <property type="term" value="F:ATP binding"/>
    <property type="evidence" value="ECO:0007669"/>
    <property type="project" value="UniProtKB-UniRule"/>
</dbReference>
<accession>A0A6N7KSX6</accession>
<reference evidence="18 19" key="1">
    <citation type="submission" date="2019-09" db="EMBL/GenBank/DDBJ databases">
        <title>Genome Sequences of Streptomyces kaniharaensis ATCC 21070.</title>
        <authorList>
            <person name="Zhu W."/>
            <person name="De Crecy-Lagard V."/>
            <person name="Richards N.G."/>
        </authorList>
    </citation>
    <scope>NUCLEOTIDE SEQUENCE [LARGE SCALE GENOMIC DNA]</scope>
    <source>
        <strain evidence="18 19">SF-557</strain>
    </source>
</reference>
<evidence type="ECO:0000256" key="6">
    <source>
        <dbReference type="ARBA" id="ARBA00022806"/>
    </source>
</evidence>
<keyword evidence="2" id="KW-0540">Nuclease</keyword>
<evidence type="ECO:0000259" key="16">
    <source>
        <dbReference type="PROSITE" id="PS51198"/>
    </source>
</evidence>
<dbReference type="Pfam" id="PF12705">
    <property type="entry name" value="PDDEXK_1"/>
    <property type="match status" value="1"/>
</dbReference>
<dbReference type="RefSeq" id="WP_326846757.1">
    <property type="nucleotide sequence ID" value="NZ_WBOF01000001.1"/>
</dbReference>
<dbReference type="InterPro" id="IPR014016">
    <property type="entry name" value="UvrD-like_ATP-bd"/>
</dbReference>
<keyword evidence="8 15" id="KW-0067">ATP-binding</keyword>
<evidence type="ECO:0000256" key="10">
    <source>
        <dbReference type="ARBA" id="ARBA00023204"/>
    </source>
</evidence>
<evidence type="ECO:0000256" key="15">
    <source>
        <dbReference type="PROSITE-ProRule" id="PRU00560"/>
    </source>
</evidence>
<dbReference type="GO" id="GO:0033202">
    <property type="term" value="C:DNA helicase complex"/>
    <property type="evidence" value="ECO:0007669"/>
    <property type="project" value="TreeGrafter"/>
</dbReference>
<dbReference type="Gene3D" id="3.40.50.300">
    <property type="entry name" value="P-loop containing nucleotide triphosphate hydrolases"/>
    <property type="match status" value="3"/>
</dbReference>
<dbReference type="SUPFAM" id="SSF52980">
    <property type="entry name" value="Restriction endonuclease-like"/>
    <property type="match status" value="1"/>
</dbReference>
<keyword evidence="7" id="KW-0269">Exonuclease</keyword>
<keyword evidence="11" id="KW-0413">Isomerase</keyword>
<dbReference type="AlphaFoldDB" id="A0A6N7KSX6"/>
<evidence type="ECO:0000313" key="18">
    <source>
        <dbReference type="EMBL" id="MQS13905.1"/>
    </source>
</evidence>
<dbReference type="InterPro" id="IPR011604">
    <property type="entry name" value="PDDEXK-like_dom_sf"/>
</dbReference>
<dbReference type="PANTHER" id="PTHR11070">
    <property type="entry name" value="UVRD / RECB / PCRA DNA HELICASE FAMILY MEMBER"/>
    <property type="match status" value="1"/>
</dbReference>
<keyword evidence="19" id="KW-1185">Reference proteome</keyword>
<dbReference type="Gene3D" id="1.10.486.10">
    <property type="entry name" value="PCRA, domain 4"/>
    <property type="match status" value="1"/>
</dbReference>
<feature type="domain" description="UvrD-like helicase ATP-binding" evidence="16">
    <location>
        <begin position="17"/>
        <end position="348"/>
    </location>
</feature>
<evidence type="ECO:0000259" key="17">
    <source>
        <dbReference type="PROSITE" id="PS51217"/>
    </source>
</evidence>
<evidence type="ECO:0000256" key="1">
    <source>
        <dbReference type="ARBA" id="ARBA00009922"/>
    </source>
</evidence>
<evidence type="ECO:0000256" key="8">
    <source>
        <dbReference type="ARBA" id="ARBA00022840"/>
    </source>
</evidence>
<dbReference type="GO" id="GO:0003677">
    <property type="term" value="F:DNA binding"/>
    <property type="evidence" value="ECO:0007669"/>
    <property type="project" value="UniProtKB-KW"/>
</dbReference>
<dbReference type="Proteomes" id="UP000450000">
    <property type="component" value="Unassembled WGS sequence"/>
</dbReference>
<evidence type="ECO:0000256" key="2">
    <source>
        <dbReference type="ARBA" id="ARBA00022722"/>
    </source>
</evidence>
<sequence length="1078" mass="116494">MTAVLSHPDQLKELLGIPFNREQMAAIGAPLEPAVIVAGAGSGKTTVMAARVVWLVGSGAVRPEEVLGLTFTNKAAGELAERVRAALRLGGLEELQEMGGGEAGAEPVGEPEISTYHAFAGRLLKEHGLRIGIEPDVRLLADATRFQLAAKVLRTARGPFPALTGTFANLVADLIALDGELAEHLVEPDVLRAHDEELLDTLATVRLGNDDLRAVPVTARARLELLRLVEDYRRRKHAAGLMDFGDQVAAAARLAQQRPEVGELLRGQYRVVLLDEYQDTSVAQRLMLAGLFGGGAGHPVTAVGDPCQAIYGWRGASVANLDEFPRHFPRAGGRPAARYALSENRRSGGRLLAFANDLAAPLRAMHEGVEALRPAPGAEQDGYVRAALLPTHAEEIDWLADSIAHLVRTGTAPGRIAVLCRGGAAFPDIHAALVAREVPVEVVGLGGLLQLPEVADLVAVCEVLQDPTANAALVRLLIGPRWRIGPRDLALLGRRAADLVRTDRPEGVEALAAAVAETDPTEVVSLADALETFLDAPYAEEGAQPDDLPFSAEARVRFARLARELRDLRRSLAEPLMDVLHRVLAVTGLEVELAASPQALAARRRETLHAFLDVAASFADLDGDPGLAAFLGFLRAAQEYERGLDSSLPGGEDTVKVLTAHKSKGLEWDVVAVPGLVKGAFPSGTPRERWTSTKRVLPHALRGDAATLPDVRGGWSSKSMAAFKKELAEHSGIEELRLGYVAFTRPRSLLLASGHWWGPTQKTVRGPSAFLEQLRDHCEQPGAGEIEHWAEQPEKGAANPALAAPVERPWPLPLDPAAQHARRRVAEVVRGRLAGAPAPEPEPMGAEDRRQVESWDRDLAALLGELERSRRSVREVPLPAALSATQLLRLAADPDGFAHDLARPMPRPPQPAARRGTRFHAWVQSRIEPLLLIEPGALPGADDDGIEDEQDLERLKEAFLRTPYADRAPHRVEAPFQLVLAGRVVRGRIDAVYREGDETSASGGASRYEVVDWKTHREETADPLQLAIYRVAWAEQAGVPLEQVTASFLYVRSGRIVRPAGLPDRKELERLLIGNSEE</sequence>
<evidence type="ECO:0000256" key="4">
    <source>
        <dbReference type="ARBA" id="ARBA00022763"/>
    </source>
</evidence>
<evidence type="ECO:0000256" key="14">
    <source>
        <dbReference type="ARBA" id="ARBA00048988"/>
    </source>
</evidence>
<evidence type="ECO:0000256" key="9">
    <source>
        <dbReference type="ARBA" id="ARBA00023125"/>
    </source>
</evidence>
<keyword evidence="3 15" id="KW-0547">Nucleotide-binding</keyword>
<dbReference type="PROSITE" id="PS51198">
    <property type="entry name" value="UVRD_HELICASE_ATP_BIND"/>
    <property type="match status" value="1"/>
</dbReference>
<dbReference type="GO" id="GO:0004527">
    <property type="term" value="F:exonuclease activity"/>
    <property type="evidence" value="ECO:0007669"/>
    <property type="project" value="UniProtKB-KW"/>
</dbReference>
<dbReference type="SUPFAM" id="SSF52540">
    <property type="entry name" value="P-loop containing nucleoside triphosphate hydrolases"/>
    <property type="match status" value="1"/>
</dbReference>
<keyword evidence="9" id="KW-0238">DNA-binding</keyword>
<dbReference type="Gene3D" id="1.10.10.160">
    <property type="match status" value="1"/>
</dbReference>
<dbReference type="InterPro" id="IPR038726">
    <property type="entry name" value="PDDEXK_AddAB-type"/>
</dbReference>
<dbReference type="InterPro" id="IPR013986">
    <property type="entry name" value="DExx_box_DNA_helicase_dom_sf"/>
</dbReference>
<dbReference type="GO" id="GO:0043138">
    <property type="term" value="F:3'-5' DNA helicase activity"/>
    <property type="evidence" value="ECO:0007669"/>
    <property type="project" value="UniProtKB-EC"/>
</dbReference>
<dbReference type="PROSITE" id="PS51217">
    <property type="entry name" value="UVRD_HELICASE_CTER"/>
    <property type="match status" value="1"/>
</dbReference>
<dbReference type="GO" id="GO:0000725">
    <property type="term" value="P:recombinational repair"/>
    <property type="evidence" value="ECO:0007669"/>
    <property type="project" value="TreeGrafter"/>
</dbReference>
<keyword evidence="5 15" id="KW-0378">Hydrolase</keyword>
<feature type="domain" description="UvrD-like helicase C-terminal" evidence="17">
    <location>
        <begin position="349"/>
        <end position="665"/>
    </location>
</feature>
<evidence type="ECO:0000313" key="19">
    <source>
        <dbReference type="Proteomes" id="UP000450000"/>
    </source>
</evidence>
<keyword evidence="6 15" id="KW-0347">Helicase</keyword>
<evidence type="ECO:0000256" key="11">
    <source>
        <dbReference type="ARBA" id="ARBA00023235"/>
    </source>
</evidence>
<dbReference type="PANTHER" id="PTHR11070:SF55">
    <property type="entry name" value="DNA 3'-5' HELICASE"/>
    <property type="match status" value="1"/>
</dbReference>
<name>A0A6N7KSX6_9ACTN</name>
<dbReference type="CDD" id="cd17932">
    <property type="entry name" value="DEXQc_UvrD"/>
    <property type="match status" value="1"/>
</dbReference>
<evidence type="ECO:0000256" key="12">
    <source>
        <dbReference type="ARBA" id="ARBA00034617"/>
    </source>
</evidence>
<dbReference type="EMBL" id="WBOF01000001">
    <property type="protein sequence ID" value="MQS13905.1"/>
    <property type="molecule type" value="Genomic_DNA"/>
</dbReference>